<dbReference type="Proteomes" id="UP000014127">
    <property type="component" value="Unassembled WGS sequence"/>
</dbReference>
<dbReference type="PROSITE" id="PS51750">
    <property type="entry name" value="BRO_N"/>
    <property type="match status" value="1"/>
</dbReference>
<dbReference type="PATRIC" id="fig|1139219.3.peg.1102"/>
<dbReference type="Pfam" id="PF03374">
    <property type="entry name" value="ANT"/>
    <property type="match status" value="1"/>
</dbReference>
<dbReference type="EMBL" id="AHYR01000004">
    <property type="protein sequence ID" value="EOT42783.1"/>
    <property type="molecule type" value="Genomic_DNA"/>
</dbReference>
<gene>
    <name evidence="2" type="ORF">OMK_01144</name>
</gene>
<reference evidence="2 3" key="1">
    <citation type="submission" date="2013-03" db="EMBL/GenBank/DDBJ databases">
        <title>The Genome Sequence of Enterococcus dispar ATCC_51266 (Illumina only assembly).</title>
        <authorList>
            <consortium name="The Broad Institute Genomics Platform"/>
            <consortium name="The Broad Institute Genome Sequencing Center for Infectious Disease"/>
            <person name="Earl A."/>
            <person name="Russ C."/>
            <person name="Gilmore M."/>
            <person name="Surin D."/>
            <person name="Walker B."/>
            <person name="Young S."/>
            <person name="Zeng Q."/>
            <person name="Gargeya S."/>
            <person name="Fitzgerald M."/>
            <person name="Haas B."/>
            <person name="Abouelleil A."/>
            <person name="Allen A.W."/>
            <person name="Alvarado L."/>
            <person name="Arachchi H.M."/>
            <person name="Berlin A.M."/>
            <person name="Chapman S.B."/>
            <person name="Gainer-Dewar J."/>
            <person name="Goldberg J."/>
            <person name="Griggs A."/>
            <person name="Gujja S."/>
            <person name="Hansen M."/>
            <person name="Howarth C."/>
            <person name="Imamovic A."/>
            <person name="Ireland A."/>
            <person name="Larimer J."/>
            <person name="McCowan C."/>
            <person name="Murphy C."/>
            <person name="Pearson M."/>
            <person name="Poon T.W."/>
            <person name="Priest M."/>
            <person name="Roberts A."/>
            <person name="Saif S."/>
            <person name="Shea T."/>
            <person name="Sisk P."/>
            <person name="Sykes S."/>
            <person name="Wortman J."/>
            <person name="Nusbaum C."/>
            <person name="Birren B."/>
        </authorList>
    </citation>
    <scope>NUCLEOTIDE SEQUENCE [LARGE SCALE GENOMIC DNA]</scope>
    <source>
        <strain evidence="2 3">ATCC 51266</strain>
    </source>
</reference>
<accession>S1NX84</accession>
<dbReference type="RefSeq" id="WP_016172322.1">
    <property type="nucleotide sequence ID" value="NZ_ASWK01000001.1"/>
</dbReference>
<dbReference type="PANTHER" id="PTHR36180:SF2">
    <property type="entry name" value="BRO FAMILY PROTEIN"/>
    <property type="match status" value="1"/>
</dbReference>
<proteinExistence type="predicted"/>
<dbReference type="PANTHER" id="PTHR36180">
    <property type="entry name" value="DNA-BINDING PROTEIN-RELATED-RELATED"/>
    <property type="match status" value="1"/>
</dbReference>
<dbReference type="eggNOG" id="COG3617">
    <property type="taxonomic scope" value="Bacteria"/>
</dbReference>
<dbReference type="HOGENOM" id="CLU_046670_0_1_9"/>
<evidence type="ECO:0000313" key="3">
    <source>
        <dbReference type="Proteomes" id="UP000014127"/>
    </source>
</evidence>
<dbReference type="SMART" id="SM01040">
    <property type="entry name" value="Bro-N"/>
    <property type="match status" value="1"/>
</dbReference>
<keyword evidence="3" id="KW-1185">Reference proteome</keyword>
<evidence type="ECO:0000259" key="1">
    <source>
        <dbReference type="PROSITE" id="PS51750"/>
    </source>
</evidence>
<evidence type="ECO:0000313" key="2">
    <source>
        <dbReference type="EMBL" id="EOT42783.1"/>
    </source>
</evidence>
<name>S1NX84_9ENTE</name>
<organism evidence="2 3">
    <name type="scientific">Enterococcus dispar ATCC 51266</name>
    <dbReference type="NCBI Taxonomy" id="1139219"/>
    <lineage>
        <taxon>Bacteria</taxon>
        <taxon>Bacillati</taxon>
        <taxon>Bacillota</taxon>
        <taxon>Bacilli</taxon>
        <taxon>Lactobacillales</taxon>
        <taxon>Enterococcaceae</taxon>
        <taxon>Enterococcus</taxon>
    </lineage>
</organism>
<sequence>MNKPQIFNFEQNEVRTILVNDEPYFVGKDVAEILGYERADNAIRNHVDDEDKLTHQISASGQNRNMTIINESGLYSLILKSKLPSAKKFKRWVTSDVLPTIRKHGMYAKEELLDNPDLLIEVASRLKEERTKRLIAEQQVKELKPKADYYDTILANPSLLPISVIAKNYGMSANKMNQLLHDLKVQYKQGDVWLLYADYQNEGYTHTEMKLWKGSSQMKPNTKWTQKGHIFIYQFLKKHDIYPTIETLFEKEV</sequence>
<feature type="domain" description="Bro-N" evidence="1">
    <location>
        <begin position="1"/>
        <end position="105"/>
    </location>
</feature>
<dbReference type="GO" id="GO:0003677">
    <property type="term" value="F:DNA binding"/>
    <property type="evidence" value="ECO:0007669"/>
    <property type="project" value="InterPro"/>
</dbReference>
<dbReference type="InterPro" id="IPR003497">
    <property type="entry name" value="BRO_N_domain"/>
</dbReference>
<dbReference type="Pfam" id="PF02498">
    <property type="entry name" value="Bro-N"/>
    <property type="match status" value="1"/>
</dbReference>
<dbReference type="InterPro" id="IPR005039">
    <property type="entry name" value="Ant_C"/>
</dbReference>
<dbReference type="eggNOG" id="COG3645">
    <property type="taxonomic scope" value="Bacteria"/>
</dbReference>
<comment type="caution">
    <text evidence="2">The sequence shown here is derived from an EMBL/GenBank/DDBJ whole genome shotgun (WGS) entry which is preliminary data.</text>
</comment>
<dbReference type="STRING" id="44009.RV01_GL001584"/>
<dbReference type="AlphaFoldDB" id="S1NX84"/>
<dbReference type="OrthoDB" id="9812611at2"/>
<protein>
    <submittedName>
        <fullName evidence="2">Bro family toxin-antitoxin system, toxin component</fullName>
    </submittedName>
</protein>